<evidence type="ECO:0000313" key="5">
    <source>
        <dbReference type="Proteomes" id="UP000660021"/>
    </source>
</evidence>
<evidence type="ECO:0000256" key="1">
    <source>
        <dbReference type="ARBA" id="ARBA00022729"/>
    </source>
</evidence>
<evidence type="ECO:0000313" key="4">
    <source>
        <dbReference type="EMBL" id="MBC5730212.1"/>
    </source>
</evidence>
<dbReference type="RefSeq" id="WP_186963217.1">
    <property type="nucleotide sequence ID" value="NZ_JACOPR010000002.1"/>
</dbReference>
<evidence type="ECO:0000256" key="2">
    <source>
        <dbReference type="SAM" id="SignalP"/>
    </source>
</evidence>
<dbReference type="Proteomes" id="UP000660021">
    <property type="component" value="Unassembled WGS sequence"/>
</dbReference>
<gene>
    <name evidence="4" type="ORF">H8S34_05100</name>
</gene>
<sequence>MKKRILAMLLAGTLAVGLAACGGGEEAPAPSGSGGGETAGVAKEELKVGFVHIGDESDMGYTYNMVQGVKEMQANLGLSDDQIITKYNIPENDACADALNDLIDRECDIIFATSFGFGDYVTMAARENPDIQFCHATGTQAHTEDLPNLHNCFANIYEGRYLAGIAAGMKAKEIGNPKLGYVGAYPYAEVISGYTAFYLGAKSVYPEVTMDVIYTNTWNDASLESQTAQALIDRGCGVVSQHSDSTGPATTAEMNGAFQVGYNADMTEAAPGASLLSTRIDWGIYFTEAVQAVLDGKEIPKDWSQGYADGAVLLTPLNEAIAAEGTQEAIEAAEAGLKDGSLQVFAGPLHGVSYNPDGSEKDVLDLAEGEAFIESDVAGGKTSAPYFDYIVDGITVVSDQ</sequence>
<reference evidence="4 5" key="1">
    <citation type="submission" date="2020-08" db="EMBL/GenBank/DDBJ databases">
        <title>Genome public.</title>
        <authorList>
            <person name="Liu C."/>
            <person name="Sun Q."/>
        </authorList>
    </citation>
    <scope>NUCLEOTIDE SEQUENCE [LARGE SCALE GENOMIC DNA]</scope>
    <source>
        <strain evidence="4 5">New-38</strain>
    </source>
</reference>
<feature type="domain" description="ABC transporter substrate-binding protein PnrA-like" evidence="3">
    <location>
        <begin position="47"/>
        <end position="331"/>
    </location>
</feature>
<evidence type="ECO:0000259" key="3">
    <source>
        <dbReference type="Pfam" id="PF02608"/>
    </source>
</evidence>
<name>A0ABR7HRV0_9FIRM</name>
<dbReference type="Gene3D" id="3.40.50.2300">
    <property type="match status" value="2"/>
</dbReference>
<accession>A0ABR7HRV0</accession>
<dbReference type="PANTHER" id="PTHR43208">
    <property type="entry name" value="ABC TRANSPORTER SUBSTRATE-BINDING PROTEIN"/>
    <property type="match status" value="1"/>
</dbReference>
<keyword evidence="5" id="KW-1185">Reference proteome</keyword>
<organism evidence="4 5">
    <name type="scientific">Pseudoflavonifractor hominis</name>
    <dbReference type="NCBI Taxonomy" id="2763059"/>
    <lineage>
        <taxon>Bacteria</taxon>
        <taxon>Bacillati</taxon>
        <taxon>Bacillota</taxon>
        <taxon>Clostridia</taxon>
        <taxon>Eubacteriales</taxon>
        <taxon>Oscillospiraceae</taxon>
        <taxon>Pseudoflavonifractor</taxon>
    </lineage>
</organism>
<protein>
    <submittedName>
        <fullName evidence="4">BMP family ABC transporter substrate-binding protein</fullName>
    </submittedName>
</protein>
<feature type="signal peptide" evidence="2">
    <location>
        <begin position="1"/>
        <end position="19"/>
    </location>
</feature>
<dbReference type="PROSITE" id="PS51257">
    <property type="entry name" value="PROKAR_LIPOPROTEIN"/>
    <property type="match status" value="1"/>
</dbReference>
<proteinExistence type="predicted"/>
<dbReference type="PANTHER" id="PTHR43208:SF1">
    <property type="entry name" value="ABC TRANSPORTER SUBSTRATE-BINDING PROTEIN"/>
    <property type="match status" value="1"/>
</dbReference>
<dbReference type="Pfam" id="PF02608">
    <property type="entry name" value="Bmp"/>
    <property type="match status" value="1"/>
</dbReference>
<dbReference type="EMBL" id="JACOPR010000002">
    <property type="protein sequence ID" value="MBC5730212.1"/>
    <property type="molecule type" value="Genomic_DNA"/>
</dbReference>
<keyword evidence="1 2" id="KW-0732">Signal</keyword>
<feature type="chain" id="PRO_5045753940" evidence="2">
    <location>
        <begin position="20"/>
        <end position="400"/>
    </location>
</feature>
<dbReference type="InterPro" id="IPR052910">
    <property type="entry name" value="ABC-Purine-Binding"/>
</dbReference>
<comment type="caution">
    <text evidence="4">The sequence shown here is derived from an EMBL/GenBank/DDBJ whole genome shotgun (WGS) entry which is preliminary data.</text>
</comment>
<dbReference type="InterPro" id="IPR003760">
    <property type="entry name" value="PnrA-like"/>
</dbReference>
<dbReference type="CDD" id="cd19963">
    <property type="entry name" value="PBP1_BMP-like"/>
    <property type="match status" value="1"/>
</dbReference>